<dbReference type="Proteomes" id="UP000221165">
    <property type="component" value="Unassembled WGS sequence"/>
</dbReference>
<proteinExistence type="predicted"/>
<feature type="non-terminal residue" evidence="2">
    <location>
        <position position="1"/>
    </location>
</feature>
<feature type="compositionally biased region" description="Polar residues" evidence="1">
    <location>
        <begin position="608"/>
        <end position="619"/>
    </location>
</feature>
<keyword evidence="3" id="KW-1185">Reference proteome</keyword>
<feature type="compositionally biased region" description="Low complexity" evidence="1">
    <location>
        <begin position="620"/>
        <end position="639"/>
    </location>
</feature>
<gene>
    <name evidence="2" type="ORF">CSUI_009919</name>
</gene>
<organism evidence="2 3">
    <name type="scientific">Cystoisospora suis</name>
    <dbReference type="NCBI Taxonomy" id="483139"/>
    <lineage>
        <taxon>Eukaryota</taxon>
        <taxon>Sar</taxon>
        <taxon>Alveolata</taxon>
        <taxon>Apicomplexa</taxon>
        <taxon>Conoidasida</taxon>
        <taxon>Coccidia</taxon>
        <taxon>Eucoccidiorida</taxon>
        <taxon>Eimeriorina</taxon>
        <taxon>Sarcocystidae</taxon>
        <taxon>Cystoisospora</taxon>
    </lineage>
</organism>
<feature type="region of interest" description="Disordered" evidence="1">
    <location>
        <begin position="604"/>
        <end position="731"/>
    </location>
</feature>
<evidence type="ECO:0000313" key="2">
    <source>
        <dbReference type="EMBL" id="PHJ16267.1"/>
    </source>
</evidence>
<reference evidence="2 3" key="1">
    <citation type="journal article" date="2017" name="Int. J. Parasitol.">
        <title>The genome of the protozoan parasite Cystoisospora suis and a reverse vaccinology approach to identify vaccine candidates.</title>
        <authorList>
            <person name="Palmieri N."/>
            <person name="Shrestha A."/>
            <person name="Ruttkowski B."/>
            <person name="Beck T."/>
            <person name="Vogl C."/>
            <person name="Tomley F."/>
            <person name="Blake D.P."/>
            <person name="Joachim A."/>
        </authorList>
    </citation>
    <scope>NUCLEOTIDE SEQUENCE [LARGE SCALE GENOMIC DNA]</scope>
    <source>
        <strain evidence="2 3">Wien I</strain>
    </source>
</reference>
<feature type="compositionally biased region" description="Polar residues" evidence="1">
    <location>
        <begin position="16"/>
        <end position="37"/>
    </location>
</feature>
<evidence type="ECO:0000313" key="3">
    <source>
        <dbReference type="Proteomes" id="UP000221165"/>
    </source>
</evidence>
<name>A0A2C6KFF4_9APIC</name>
<feature type="compositionally biased region" description="Gly residues" evidence="1">
    <location>
        <begin position="722"/>
        <end position="731"/>
    </location>
</feature>
<feature type="compositionally biased region" description="Low complexity" evidence="1">
    <location>
        <begin position="38"/>
        <end position="47"/>
    </location>
</feature>
<dbReference type="RefSeq" id="XP_067917996.1">
    <property type="nucleotide sequence ID" value="XM_068070028.1"/>
</dbReference>
<feature type="compositionally biased region" description="Basic and acidic residues" evidence="1">
    <location>
        <begin position="170"/>
        <end position="179"/>
    </location>
</feature>
<evidence type="ECO:0000256" key="1">
    <source>
        <dbReference type="SAM" id="MobiDB-lite"/>
    </source>
</evidence>
<sequence>QAKTQQPAAGSRSKRNTGISGDFLSSCNSSKEQQSTVPAATPGPTTGRGEVVSQLSTSPTLSPHSGQREQRSATGSATSEPTTEEGHGSTTLATAPEPTGDHKQSVTGSSTTASATAEGQGLTTMEHRESVTGAQQAATGGRHGPTAGRESESTRGEERQSKAAGGERQSAAKEGHHLADTSITSLPATKGRNGDGKLAAGAKGTKVGQGPGKTSTNRGRKGRKGQEKGRRSGKVVATQARPQRQQFITTPAPPPATTTAERRQATASVTTFAQSSTEGIAEATIPATRKQPAPQTKQQVSGWFNWLGWGGGGRQQSIAVETTPAPTTGGQQQEVEERSWLSRFFLTSGSEKKATEEEQVSFLTSLYNLAKKQPQAIPKAGPPPVTCSMENGRLVTHIGKGWCEDSGKSMEGTLTINVTYRGRKHVLHLSQYTEACIKRNPKHHLLESLTKALQVPQTEVEKVGERNVRRWWDPKANNWFVDGYTYDGIDHQLYLPMELWTVFRHKYREWKDVELLWRALVREIWKVPADAPTTTVEPSETPPTTIVSQAGTIWTSPQHSEEDKATFIPQAYSSTTLSEQPGESWITSLHSGGTLTTLQPDIAAISPQPGTTRTPQTDPSVTVSSHSAESSTASQSRGSLPALPQSGPTAAVPPQSGRSSTTFSHPGGGLTTSSESDSTAGFPSQSQNSSTASPSPEGSLTTSAHSDFTVTSPQSGAVPRRSGGGMVTPPQ</sequence>
<dbReference type="EMBL" id="MIGC01006314">
    <property type="protein sequence ID" value="PHJ16267.1"/>
    <property type="molecule type" value="Genomic_DNA"/>
</dbReference>
<dbReference type="VEuPathDB" id="ToxoDB:CSUI_009919"/>
<feature type="compositionally biased region" description="Basic and acidic residues" evidence="1">
    <location>
        <begin position="149"/>
        <end position="161"/>
    </location>
</feature>
<feature type="compositionally biased region" description="Polar residues" evidence="1">
    <location>
        <begin position="671"/>
        <end position="682"/>
    </location>
</feature>
<feature type="compositionally biased region" description="Low complexity" evidence="1">
    <location>
        <begin position="683"/>
        <end position="696"/>
    </location>
</feature>
<feature type="compositionally biased region" description="Polar residues" evidence="1">
    <location>
        <begin position="72"/>
        <end position="81"/>
    </location>
</feature>
<accession>A0A2C6KFF4</accession>
<feature type="compositionally biased region" description="Polar residues" evidence="1">
    <location>
        <begin position="698"/>
        <end position="715"/>
    </location>
</feature>
<dbReference type="AlphaFoldDB" id="A0A2C6KFF4"/>
<comment type="caution">
    <text evidence="2">The sequence shown here is derived from an EMBL/GenBank/DDBJ whole genome shotgun (WGS) entry which is preliminary data.</text>
</comment>
<feature type="region of interest" description="Disordered" evidence="1">
    <location>
        <begin position="1"/>
        <end position="279"/>
    </location>
</feature>
<protein>
    <submittedName>
        <fullName evidence="2">Uncharacterized protein</fullName>
    </submittedName>
</protein>
<feature type="compositionally biased region" description="Polar residues" evidence="1">
    <location>
        <begin position="53"/>
        <end position="65"/>
    </location>
</feature>
<feature type="compositionally biased region" description="Polar residues" evidence="1">
    <location>
        <begin position="265"/>
        <end position="278"/>
    </location>
</feature>
<dbReference type="GeneID" id="94433239"/>